<reference evidence="10 11" key="2">
    <citation type="submission" date="2018-11" db="EMBL/GenBank/DDBJ databases">
        <authorList>
            <consortium name="Pathogen Informatics"/>
        </authorList>
    </citation>
    <scope>NUCLEOTIDE SEQUENCE [LARGE SCALE GENOMIC DNA]</scope>
</reference>
<dbReference type="InterPro" id="IPR007229">
    <property type="entry name" value="Nic_PRibTrfase-Fam"/>
</dbReference>
<keyword evidence="5" id="KW-0436">Ligase</keyword>
<evidence type="ECO:0000313" key="11">
    <source>
        <dbReference type="Proteomes" id="UP000271098"/>
    </source>
</evidence>
<comment type="pathway">
    <text evidence="1">Cofactor biosynthesis; NAD(+) biosynthesis; nicotinate D-ribonucleotide from nicotinate: step 1/1.</text>
</comment>
<dbReference type="OrthoDB" id="193380at2759"/>
<dbReference type="PANTHER" id="PTHR11098">
    <property type="entry name" value="NICOTINATE PHOSPHORIBOSYLTRANSFERASE"/>
    <property type="match status" value="1"/>
</dbReference>
<evidence type="ECO:0000256" key="7">
    <source>
        <dbReference type="ARBA" id="ARBA00048668"/>
    </source>
</evidence>
<gene>
    <name evidence="10" type="ORF">GPUH_LOCUS2089</name>
</gene>
<dbReference type="GO" id="GO:0034355">
    <property type="term" value="P:NAD+ biosynthetic process via the salvage pathway"/>
    <property type="evidence" value="ECO:0007669"/>
    <property type="project" value="TreeGrafter"/>
</dbReference>
<evidence type="ECO:0000256" key="2">
    <source>
        <dbReference type="ARBA" id="ARBA00010897"/>
    </source>
</evidence>
<keyword evidence="11" id="KW-1185">Reference proteome</keyword>
<dbReference type="WBParaSite" id="GPUH_0000209401-mRNA-1">
    <property type="protein sequence ID" value="GPUH_0000209401-mRNA-1"/>
    <property type="gene ID" value="GPUH_0000209401"/>
</dbReference>
<dbReference type="EMBL" id="UYRT01002922">
    <property type="protein sequence ID" value="VDK32084.1"/>
    <property type="molecule type" value="Genomic_DNA"/>
</dbReference>
<dbReference type="AlphaFoldDB" id="A0A183D048"/>
<feature type="domain" description="Nicotinate phosphoribosyltransferase C-terminal" evidence="9">
    <location>
        <begin position="132"/>
        <end position="171"/>
    </location>
</feature>
<keyword evidence="4" id="KW-0597">Phosphoprotein</keyword>
<dbReference type="InterPro" id="IPR036068">
    <property type="entry name" value="Nicotinate_pribotase-like_C"/>
</dbReference>
<dbReference type="PANTHER" id="PTHR11098:SF1">
    <property type="entry name" value="NICOTINATE PHOSPHORIBOSYLTRANSFERASE"/>
    <property type="match status" value="1"/>
</dbReference>
<keyword evidence="6" id="KW-0662">Pyridine nucleotide biosynthesis</keyword>
<evidence type="ECO:0000256" key="1">
    <source>
        <dbReference type="ARBA" id="ARBA00004952"/>
    </source>
</evidence>
<evidence type="ECO:0000256" key="3">
    <source>
        <dbReference type="ARBA" id="ARBA00013236"/>
    </source>
</evidence>
<evidence type="ECO:0000256" key="4">
    <source>
        <dbReference type="ARBA" id="ARBA00022553"/>
    </source>
</evidence>
<evidence type="ECO:0000259" key="9">
    <source>
        <dbReference type="Pfam" id="PF17956"/>
    </source>
</evidence>
<accession>A0A183D048</accession>
<reference evidence="12" key="1">
    <citation type="submission" date="2016-06" db="UniProtKB">
        <authorList>
            <consortium name="WormBaseParasite"/>
        </authorList>
    </citation>
    <scope>IDENTIFICATION</scope>
</reference>
<dbReference type="UniPathway" id="UPA00253">
    <property type="reaction ID" value="UER00457"/>
</dbReference>
<evidence type="ECO:0000256" key="5">
    <source>
        <dbReference type="ARBA" id="ARBA00022598"/>
    </source>
</evidence>
<evidence type="ECO:0000313" key="12">
    <source>
        <dbReference type="WBParaSite" id="GPUH_0000209401-mRNA-1"/>
    </source>
</evidence>
<comment type="catalytic activity">
    <reaction evidence="7">
        <text>5-phospho-alpha-D-ribose 1-diphosphate + nicotinate + ATP + H2O = nicotinate beta-D-ribonucleotide + ADP + phosphate + diphosphate</text>
        <dbReference type="Rhea" id="RHEA:36163"/>
        <dbReference type="ChEBI" id="CHEBI:15377"/>
        <dbReference type="ChEBI" id="CHEBI:30616"/>
        <dbReference type="ChEBI" id="CHEBI:32544"/>
        <dbReference type="ChEBI" id="CHEBI:33019"/>
        <dbReference type="ChEBI" id="CHEBI:43474"/>
        <dbReference type="ChEBI" id="CHEBI:57502"/>
        <dbReference type="ChEBI" id="CHEBI:58017"/>
        <dbReference type="ChEBI" id="CHEBI:456216"/>
        <dbReference type="EC" id="6.3.4.21"/>
    </reaction>
</comment>
<dbReference type="Gene3D" id="3.20.140.10">
    <property type="entry name" value="nicotinate phosphoribosyltransferase"/>
    <property type="match status" value="1"/>
</dbReference>
<proteinExistence type="inferred from homology"/>
<dbReference type="GO" id="GO:0004516">
    <property type="term" value="F:nicotinate phosphoribosyltransferase activity"/>
    <property type="evidence" value="ECO:0007669"/>
    <property type="project" value="UniProtKB-EC"/>
</dbReference>
<comment type="similarity">
    <text evidence="2">Belongs to the NAPRTase family.</text>
</comment>
<dbReference type="InterPro" id="IPR041525">
    <property type="entry name" value="N/Namide_PRibTrfase"/>
</dbReference>
<evidence type="ECO:0000313" key="10">
    <source>
        <dbReference type="EMBL" id="VDK32084.1"/>
    </source>
</evidence>
<dbReference type="Proteomes" id="UP000271098">
    <property type="component" value="Unassembled WGS sequence"/>
</dbReference>
<name>A0A183D048_9BILA</name>
<evidence type="ECO:0000256" key="6">
    <source>
        <dbReference type="ARBA" id="ARBA00022642"/>
    </source>
</evidence>
<feature type="domain" description="Nicotinate/nicotinamide phosphoribosyltransferase" evidence="8">
    <location>
        <begin position="18"/>
        <end position="123"/>
    </location>
</feature>
<dbReference type="SUPFAM" id="SSF51690">
    <property type="entry name" value="Nicotinate/Quinolinate PRTase C-terminal domain-like"/>
    <property type="match status" value="1"/>
</dbReference>
<organism evidence="12">
    <name type="scientific">Gongylonema pulchrum</name>
    <dbReference type="NCBI Taxonomy" id="637853"/>
    <lineage>
        <taxon>Eukaryota</taxon>
        <taxon>Metazoa</taxon>
        <taxon>Ecdysozoa</taxon>
        <taxon>Nematoda</taxon>
        <taxon>Chromadorea</taxon>
        <taxon>Rhabditida</taxon>
        <taxon>Spirurina</taxon>
        <taxon>Spiruromorpha</taxon>
        <taxon>Spiruroidea</taxon>
        <taxon>Gongylonematidae</taxon>
        <taxon>Gongylonema</taxon>
    </lineage>
</organism>
<dbReference type="EC" id="6.3.4.21" evidence="3"/>
<dbReference type="Pfam" id="PF04095">
    <property type="entry name" value="NAPRTase"/>
    <property type="match status" value="1"/>
</dbReference>
<sequence length="188" mass="21109">MNFCAVALALHDLGYRAVGCRIDSGDLSYLSKEIRSRFRVVAALWICFAMFRDPCLEWFAKLSITASNNINEDTIISLNEQQHEIDAFGIGTHLVTCQGQPALGCVYKLVALSGEPKIKLGEDVAKIQIPGRKNCYRLYGKGGFCICDLMTLDTEPVPKENQPILCRHPFQVYFFRFLPYTKEAGSEC</sequence>
<evidence type="ECO:0000259" key="8">
    <source>
        <dbReference type="Pfam" id="PF04095"/>
    </source>
</evidence>
<dbReference type="Pfam" id="PF17956">
    <property type="entry name" value="NAPRTase_C"/>
    <property type="match status" value="1"/>
</dbReference>
<dbReference type="InterPro" id="IPR041619">
    <property type="entry name" value="NAPRTase_C"/>
</dbReference>
<protein>
    <recommendedName>
        <fullName evidence="3">nicotinate phosphoribosyltransferase</fullName>
        <ecNumber evidence="3">6.3.4.21</ecNumber>
    </recommendedName>
</protein>
<dbReference type="GO" id="GO:0005829">
    <property type="term" value="C:cytosol"/>
    <property type="evidence" value="ECO:0007669"/>
    <property type="project" value="TreeGrafter"/>
</dbReference>